<evidence type="ECO:0000256" key="4">
    <source>
        <dbReference type="ARBA" id="ARBA00023163"/>
    </source>
</evidence>
<dbReference type="InterPro" id="IPR009061">
    <property type="entry name" value="DNA-bd_dom_put_sf"/>
</dbReference>
<accession>A0A420WLD8</accession>
<dbReference type="SUPFAM" id="SSF46955">
    <property type="entry name" value="Putative DNA-binding domain"/>
    <property type="match status" value="1"/>
</dbReference>
<comment type="caution">
    <text evidence="7">The sequence shown here is derived from an EMBL/GenBank/DDBJ whole genome shotgun (WGS) entry which is preliminary data.</text>
</comment>
<keyword evidence="2" id="KW-0805">Transcription regulation</keyword>
<evidence type="ECO:0000256" key="1">
    <source>
        <dbReference type="ARBA" id="ARBA00022491"/>
    </source>
</evidence>
<keyword evidence="8" id="KW-1185">Reference proteome</keyword>
<name>A0A420WLD8_9PROT</name>
<dbReference type="SMART" id="SM00422">
    <property type="entry name" value="HTH_MERR"/>
    <property type="match status" value="1"/>
</dbReference>
<evidence type="ECO:0000259" key="6">
    <source>
        <dbReference type="PROSITE" id="PS50937"/>
    </source>
</evidence>
<evidence type="ECO:0000313" key="8">
    <source>
        <dbReference type="Proteomes" id="UP000282211"/>
    </source>
</evidence>
<reference evidence="7 8" key="1">
    <citation type="submission" date="2018-10" db="EMBL/GenBank/DDBJ databases">
        <title>Genomic Encyclopedia of Type Strains, Phase IV (KMG-IV): sequencing the most valuable type-strain genomes for metagenomic binning, comparative biology and taxonomic classification.</title>
        <authorList>
            <person name="Goeker M."/>
        </authorList>
    </citation>
    <scope>NUCLEOTIDE SEQUENCE [LARGE SCALE GENOMIC DNA]</scope>
    <source>
        <strain evidence="7 8">DSM 22008</strain>
    </source>
</reference>
<dbReference type="GO" id="GO:0003677">
    <property type="term" value="F:DNA binding"/>
    <property type="evidence" value="ECO:0007669"/>
    <property type="project" value="UniProtKB-KW"/>
</dbReference>
<dbReference type="PANTHER" id="PTHR30204">
    <property type="entry name" value="REDOX-CYCLING DRUG-SENSING TRANSCRIPTIONAL ACTIVATOR SOXR"/>
    <property type="match status" value="1"/>
</dbReference>
<dbReference type="AlphaFoldDB" id="A0A420WLD8"/>
<dbReference type="EMBL" id="RBII01000001">
    <property type="protein sequence ID" value="RKQ71837.1"/>
    <property type="molecule type" value="Genomic_DNA"/>
</dbReference>
<evidence type="ECO:0000313" key="7">
    <source>
        <dbReference type="EMBL" id="RKQ71837.1"/>
    </source>
</evidence>
<proteinExistence type="predicted"/>
<dbReference type="Pfam" id="PF13411">
    <property type="entry name" value="MerR_1"/>
    <property type="match status" value="1"/>
</dbReference>
<dbReference type="InterPro" id="IPR000551">
    <property type="entry name" value="MerR-type_HTH_dom"/>
</dbReference>
<feature type="domain" description="HTH merR-type" evidence="6">
    <location>
        <begin position="25"/>
        <end position="92"/>
    </location>
</feature>
<keyword evidence="1" id="KW-0678">Repressor</keyword>
<dbReference type="Gene3D" id="1.10.1660.10">
    <property type="match status" value="1"/>
</dbReference>
<dbReference type="Proteomes" id="UP000282211">
    <property type="component" value="Unassembled WGS sequence"/>
</dbReference>
<sequence>MLDVYVNVNYKCRMEVATHKHRVESWGIRQFSEMFDVTARTIRFYEDKGLLSPEREAGVRVFSPADRARFERIMRAKRLGFSLDDIKTVLDVTKGNVADRGALTRRRANFQAVIESLEKRREDIELMNKDMRDIVAIIDEHLETAEEEPSVESLAAKYEAAFKKSLAHSDEGQGYSFDYQADDFAPSNPEISK</sequence>
<keyword evidence="5" id="KW-0175">Coiled coil</keyword>
<dbReference type="InterPro" id="IPR047057">
    <property type="entry name" value="MerR_fam"/>
</dbReference>
<keyword evidence="3 7" id="KW-0238">DNA-binding</keyword>
<keyword evidence="4" id="KW-0804">Transcription</keyword>
<evidence type="ECO:0000256" key="3">
    <source>
        <dbReference type="ARBA" id="ARBA00023125"/>
    </source>
</evidence>
<dbReference type="PANTHER" id="PTHR30204:SF69">
    <property type="entry name" value="MERR-FAMILY TRANSCRIPTIONAL REGULATOR"/>
    <property type="match status" value="1"/>
</dbReference>
<protein>
    <submittedName>
        <fullName evidence="7">DNA-binding transcriptional MerR regulator</fullName>
    </submittedName>
</protein>
<dbReference type="PROSITE" id="PS50937">
    <property type="entry name" value="HTH_MERR_2"/>
    <property type="match status" value="1"/>
</dbReference>
<evidence type="ECO:0000256" key="5">
    <source>
        <dbReference type="SAM" id="Coils"/>
    </source>
</evidence>
<organism evidence="7 8">
    <name type="scientific">Litorimonas taeanensis</name>
    <dbReference type="NCBI Taxonomy" id="568099"/>
    <lineage>
        <taxon>Bacteria</taxon>
        <taxon>Pseudomonadati</taxon>
        <taxon>Pseudomonadota</taxon>
        <taxon>Alphaproteobacteria</taxon>
        <taxon>Maricaulales</taxon>
        <taxon>Robiginitomaculaceae</taxon>
    </lineage>
</organism>
<feature type="coiled-coil region" evidence="5">
    <location>
        <begin position="100"/>
        <end position="134"/>
    </location>
</feature>
<dbReference type="InParanoid" id="A0A420WLD8"/>
<evidence type="ECO:0000256" key="2">
    <source>
        <dbReference type="ARBA" id="ARBA00023015"/>
    </source>
</evidence>
<dbReference type="GO" id="GO:0003700">
    <property type="term" value="F:DNA-binding transcription factor activity"/>
    <property type="evidence" value="ECO:0007669"/>
    <property type="project" value="InterPro"/>
</dbReference>
<gene>
    <name evidence="7" type="ORF">DES40_1168</name>
</gene>